<sequence>MVELSEKIFIQEILKAFHKFLKDYFENVKINFKIVKPLFKTYTLNFNSVRVDIKTGRLRVNEDNLYRIKLKTPAYYEIKINNSLFKRSKLPEIVRIGFENGLRTGNLLKILKFFAETCALTIILRLKANYGLAEEKYNLQIEKLLSKLVDSPFIRDQIKNLVNFLKAIGAPEFKDFTDIETVRTGLIQGLLLKNLESEIIGDVDSLKRILRQWFDILQESEAAESTGEAYYTIYDYRSIILENELIKAISRITGRVKPELEIKECLIHPSLIKVYKIVLKKDPPLKTSYIKVSSQLNELQLKKLLKELRYIKIQERKYNRLLMVKDLIEALTEDEEIKYHISQLYNFNRLKYDEIVNKTVEYALTTGIARSITI</sequence>
<accession>A0AAF0D2R4</accession>
<reference evidence="1" key="1">
    <citation type="journal article" date="2017" name="Nature">
        <title>Asgard archaea illuminate the origin of eukaryotic cellular complexity.</title>
        <authorList>
            <person name="Zaremba-Niedzwiedzka K."/>
            <person name="Caceres E.F."/>
            <person name="Saw J.H."/>
            <person name="Backstrom D."/>
            <person name="Juzokaite L."/>
            <person name="Vancaester E."/>
            <person name="Seitz K.W."/>
            <person name="Anantharaman K."/>
            <person name="Starnawski P."/>
            <person name="Kjeldsen K.U."/>
            <person name="Scott M.B."/>
            <person name="Nunoura T."/>
            <person name="Banfield J.F."/>
            <person name="Schramm A."/>
            <person name="Baker B.J."/>
            <person name="Spang A."/>
            <person name="Ettema T.J.G."/>
        </authorList>
    </citation>
    <scope>NUCLEOTIDE SEQUENCE</scope>
    <source>
        <strain evidence="1">LCB_4</strain>
    </source>
</reference>
<dbReference type="Proteomes" id="UP000186851">
    <property type="component" value="Chromosome"/>
</dbReference>
<name>A0AAF0D2R4_ODILC</name>
<dbReference type="AlphaFoldDB" id="A0AAF0D2R4"/>
<dbReference type="KEGG" id="oyw:OdinLCB4_001335"/>
<proteinExistence type="predicted"/>
<protein>
    <submittedName>
        <fullName evidence="1">Uncharacterized protein</fullName>
    </submittedName>
</protein>
<reference evidence="1" key="2">
    <citation type="journal article" date="2022" name="Nat. Microbiol.">
        <title>A closed Candidatus Odinarchaeum chromosome exposes Asgard archaeal viruses.</title>
        <authorList>
            <person name="Tamarit D."/>
            <person name="Caceres E.F."/>
            <person name="Krupovic M."/>
            <person name="Nijland R."/>
            <person name="Eme L."/>
            <person name="Robinson N.P."/>
            <person name="Ettema T.J.G."/>
        </authorList>
    </citation>
    <scope>NUCLEOTIDE SEQUENCE</scope>
    <source>
        <strain evidence="1">LCB_4</strain>
    </source>
</reference>
<gene>
    <name evidence="1" type="ORF">OdinLCB4_001335</name>
</gene>
<evidence type="ECO:0000313" key="1">
    <source>
        <dbReference type="EMBL" id="WEU40604.1"/>
    </source>
</evidence>
<evidence type="ECO:0000313" key="2">
    <source>
        <dbReference type="Proteomes" id="UP000186851"/>
    </source>
</evidence>
<organism evidence="1 2">
    <name type="scientific">Odinarchaeota yellowstonii (strain LCB_4)</name>
    <dbReference type="NCBI Taxonomy" id="1841599"/>
    <lineage>
        <taxon>Archaea</taxon>
        <taxon>Promethearchaeati</taxon>
        <taxon>Candidatus Odinarchaeota</taxon>
        <taxon>Candidatus Odinarchaeia</taxon>
        <taxon>Candidatus Odinarchaeales</taxon>
        <taxon>Candidatus Odinarchaeaceae</taxon>
        <taxon>Candidatus Odinarchaeum</taxon>
    </lineage>
</organism>
<dbReference type="EMBL" id="CP091871">
    <property type="protein sequence ID" value="WEU40604.1"/>
    <property type="molecule type" value="Genomic_DNA"/>
</dbReference>